<comment type="subunit">
    <text evidence="15">Heterotrimer of RecB, RecC and RecD. All subunits contribute to DNA-binding. Interacts with RecA.</text>
</comment>
<evidence type="ECO:0000256" key="6">
    <source>
        <dbReference type="ARBA" id="ARBA00022806"/>
    </source>
</evidence>
<keyword evidence="5 15" id="KW-0378">Hydrolase</keyword>
<dbReference type="Gene3D" id="3.90.320.10">
    <property type="match status" value="1"/>
</dbReference>
<keyword evidence="11 15" id="KW-0234">DNA repair</keyword>
<keyword evidence="10 15" id="KW-0238">DNA-binding</keyword>
<dbReference type="GO" id="GO:0008854">
    <property type="term" value="F:exodeoxyribonuclease V activity"/>
    <property type="evidence" value="ECO:0007669"/>
    <property type="project" value="UniProtKB-EC"/>
</dbReference>
<keyword evidence="20" id="KW-1185">Reference proteome</keyword>
<dbReference type="InterPro" id="IPR014016">
    <property type="entry name" value="UvrD-like_ATP-bd"/>
</dbReference>
<feature type="region of interest" description="Nuclease activity, interacts with RecD and RecA" evidence="15">
    <location>
        <begin position="987"/>
        <end position="1322"/>
    </location>
</feature>
<evidence type="ECO:0000256" key="13">
    <source>
        <dbReference type="ARBA" id="ARBA00034617"/>
    </source>
</evidence>
<comment type="domain">
    <text evidence="15">The N-terminal DNA-binding domain is a ssDNA-dependent ATPase and has ATP-dependent 3'-5' helicase function. This domain interacts with RecC.</text>
</comment>
<dbReference type="InterPro" id="IPR027417">
    <property type="entry name" value="P-loop_NTPase"/>
</dbReference>
<dbReference type="EC" id="5.6.2.4" evidence="15"/>
<dbReference type="Proteomes" id="UP001589758">
    <property type="component" value="Unassembled WGS sequence"/>
</dbReference>
<keyword evidence="8 15" id="KW-0067">ATP-binding</keyword>
<dbReference type="Pfam" id="PF13361">
    <property type="entry name" value="UvrD_C"/>
    <property type="match status" value="2"/>
</dbReference>
<keyword evidence="9 15" id="KW-0460">Magnesium</keyword>
<comment type="catalytic activity">
    <reaction evidence="14 15">
        <text>ATP + H2O = ADP + phosphate + H(+)</text>
        <dbReference type="Rhea" id="RHEA:13065"/>
        <dbReference type="ChEBI" id="CHEBI:15377"/>
        <dbReference type="ChEBI" id="CHEBI:15378"/>
        <dbReference type="ChEBI" id="CHEBI:30616"/>
        <dbReference type="ChEBI" id="CHEBI:43474"/>
        <dbReference type="ChEBI" id="CHEBI:456216"/>
        <dbReference type="EC" id="5.6.2.4"/>
    </reaction>
</comment>
<evidence type="ECO:0000259" key="17">
    <source>
        <dbReference type="PROSITE" id="PS51198"/>
    </source>
</evidence>
<evidence type="ECO:0000256" key="14">
    <source>
        <dbReference type="ARBA" id="ARBA00048988"/>
    </source>
</evidence>
<feature type="binding site" evidence="16">
    <location>
        <begin position="32"/>
        <end position="39"/>
    </location>
    <ligand>
        <name>ATP</name>
        <dbReference type="ChEBI" id="CHEBI:30616"/>
    </ligand>
</feature>
<evidence type="ECO:0000313" key="20">
    <source>
        <dbReference type="Proteomes" id="UP001589758"/>
    </source>
</evidence>
<dbReference type="Gene3D" id="3.40.50.300">
    <property type="entry name" value="P-loop containing nucleotide triphosphate hydrolases"/>
    <property type="match status" value="2"/>
</dbReference>
<evidence type="ECO:0000256" key="12">
    <source>
        <dbReference type="ARBA" id="ARBA00023235"/>
    </source>
</evidence>
<gene>
    <name evidence="15 19" type="primary">recB</name>
    <name evidence="19" type="ORF">ACFFIT_06705</name>
</gene>
<dbReference type="CDD" id="cd22352">
    <property type="entry name" value="RecB_C-like"/>
    <property type="match status" value="1"/>
</dbReference>
<keyword evidence="6 15" id="KW-0347">Helicase</keyword>
<feature type="domain" description="UvrD-like helicase C-terminal" evidence="18">
    <location>
        <begin position="533"/>
        <end position="808"/>
    </location>
</feature>
<comment type="domain">
    <text evidence="15">The C-terminal domain has nuclease activity and interacts with RecD. It interacts with RecA, facilitating its loading onto ssDNA.</text>
</comment>
<feature type="domain" description="UvrD-like helicase ATP-binding" evidence="17">
    <location>
        <begin position="11"/>
        <end position="512"/>
    </location>
</feature>
<evidence type="ECO:0000256" key="7">
    <source>
        <dbReference type="ARBA" id="ARBA00022839"/>
    </source>
</evidence>
<feature type="binding site" evidence="15">
    <location>
        <position position="1186"/>
    </location>
    <ligand>
        <name>Mg(2+)</name>
        <dbReference type="ChEBI" id="CHEBI:18420"/>
    </ligand>
</feature>
<evidence type="ECO:0000256" key="15">
    <source>
        <dbReference type="HAMAP-Rule" id="MF_01485"/>
    </source>
</evidence>
<dbReference type="Gene3D" id="1.10.486.10">
    <property type="entry name" value="PCRA, domain 4"/>
    <property type="match status" value="1"/>
</dbReference>
<dbReference type="PANTHER" id="PTHR11070">
    <property type="entry name" value="UVRD / RECB / PCRA DNA HELICASE FAMILY MEMBER"/>
    <property type="match status" value="1"/>
</dbReference>
<dbReference type="HAMAP" id="MF_01485">
    <property type="entry name" value="RecB"/>
    <property type="match status" value="1"/>
</dbReference>
<keyword evidence="3 15" id="KW-0547">Nucleotide-binding</keyword>
<dbReference type="SUPFAM" id="SSF52980">
    <property type="entry name" value="Restriction endonuclease-like"/>
    <property type="match status" value="1"/>
</dbReference>
<comment type="miscellaneous">
    <text evidence="15">In the RecBCD complex, RecB has a slow 3'-5' helicase, an exonuclease activity and loads RecA onto ssDNA, RecD has a fast 5'-3' helicase activity, while RecC stimulates the ATPase and processivity of the RecB helicase and contributes to recognition of the Chi site.</text>
</comment>
<evidence type="ECO:0000256" key="1">
    <source>
        <dbReference type="ARBA" id="ARBA00022722"/>
    </source>
</evidence>
<dbReference type="EMBL" id="JBHLXE010000076">
    <property type="protein sequence ID" value="MFC0179775.1"/>
    <property type="molecule type" value="Genomic_DNA"/>
</dbReference>
<evidence type="ECO:0000256" key="8">
    <source>
        <dbReference type="ARBA" id="ARBA00022840"/>
    </source>
</evidence>
<dbReference type="InterPro" id="IPR004586">
    <property type="entry name" value="RecB"/>
</dbReference>
<dbReference type="PANTHER" id="PTHR11070:SF23">
    <property type="entry name" value="RECBCD ENZYME SUBUNIT RECB"/>
    <property type="match status" value="1"/>
</dbReference>
<keyword evidence="7 15" id="KW-0269">Exonuclease</keyword>
<comment type="catalytic activity">
    <reaction evidence="15">
        <text>Exonucleolytic cleavage (in the presence of ATP) in either 5'- to 3'- or 3'- to 5'-direction to yield 5'-phosphooligonucleotides.</text>
        <dbReference type="EC" id="3.1.11.5"/>
    </reaction>
</comment>
<evidence type="ECO:0000256" key="11">
    <source>
        <dbReference type="ARBA" id="ARBA00023204"/>
    </source>
</evidence>
<dbReference type="EC" id="3.1.11.5" evidence="15"/>
<sequence>MAVTQKKNNSTVMMQSLDPFTVELDGTILIEASAGTGKTYTISLLYLRLLLGIRESNVFTFPLSVEKILVVTFTKAATEELKSRIRANIHELRIECIRHHASPLLTQKSRFTPILDQLVLQNRLAEAIDILLLAEQEMDKASIFTIHGFAQKALNELALESNNLFNLTLLENDSALVRQVVEDFWRTICYQVTERFHHAILNCFKSPSELQGYIKDFLSGNLPEYLDEIVKSQPLNSEQLSANSNNKTSIYTKEQFDQYSTLKEKILFLQENYLSLEVNSVEPLKKAWREAINSPTSELNALIANYSCLNGRSFPAGKIESLVDEMNNWVVSPAIASPPKDIASLGQENLINKTKKNFNPPKMRLFELIDEYLALNLSDFLKANLLKLATLTIGESYSQLKTKEGILTFDDLIFRLDCAIQKDDTHELKRLIQEQYPVALIDEFQDTDFNQFSIFSSLYSSSFQKDHLPLLILIGDPKQAIYSFRGADIYAYMSAKKETTRHYTLDTNYRSSPKVIDSVNALFSAEKSPFLFEEIPFLKVKKAKENNNLEFVVEGESQPGLGLLVSDELLSLNEYKQEMSEKVANIIANWLNLAREGKAYFIDKNGLTKNLDVSDICIIVRSKPESDYINESLSKRGIQSVYLSGETSVFKTDLAIDVLRLLKAINMPSNDKLLLEAYGSGLFQKNAKEIFELRENDEFLEALMVKFKGYHDKWLQNGIMAVLRAILLDYDLAKAWQAAGLGERILLDYLHLAELLQSIESNFESGFELINWLVEQTQKTTLAKDDFQLRLESNKNLIKIITIHKSKGLEFPIVVHPFAMLFHSLDSGDKAKILAYVHEDLHMKVTDVSVEPSKQKSQAIEYELLTENIRLSYVALTRAKYHCVIGLSHLMKAKNSKEDKAITFSTSVGHLLLNGHKMASNTEDKECALPRFNECIESLILRSKEGESTSIELINNIKYTELKSLDAESPLNEKLVLKQFTRQLKENWRISSYSSLIYLSKTTQTTYEPKITHKFEELLGNEIRNIENGLEHTDDILLNKNQQLNAFSFPRGSRPGIFLHSLLEDLEKYLGDDDSHQIAWQAIFEEFNHYFSKHNPSQLIDLNVWQKPLYEWLLSIYNYQLPVAHVALSAIPKAHQLKELHFHLSIRKSVSSKELNYLLNSYDQLSSKSKELNFADVEGMLQGFIDLVFVHNNKYYIVDYKSNYLGDDINDYNQEALEQAMILHRYDLQYQLYTLALHRFLRHRLSAYDYDTHFGGVYYLFIRALDKNIQLDSSPIPLNSGTMETIVSCEQITKKEEFCSGIFYNKPKKELIEGLDKLFSGR</sequence>
<proteinExistence type="inferred from homology"/>
<protein>
    <recommendedName>
        <fullName evidence="15">RecBCD enzyme subunit RecB</fullName>
        <ecNumber evidence="15">3.1.11.5</ecNumber>
        <ecNumber evidence="15">5.6.2.4</ecNumber>
    </recommendedName>
    <alternativeName>
        <fullName evidence="15">DNA 3'-5' helicase subunit RecB</fullName>
    </alternativeName>
    <alternativeName>
        <fullName evidence="15">Exonuclease V subunit RecB</fullName>
        <shortName evidence="15">ExoV subunit RecB</shortName>
    </alternativeName>
    <alternativeName>
        <fullName evidence="15">Helicase/nuclease RecBCD subunit RecB</fullName>
    </alternativeName>
</protein>
<evidence type="ECO:0000256" key="4">
    <source>
        <dbReference type="ARBA" id="ARBA00022763"/>
    </source>
</evidence>
<dbReference type="InterPro" id="IPR011335">
    <property type="entry name" value="Restrct_endonuc-II-like"/>
</dbReference>
<reference evidence="19 20" key="1">
    <citation type="submission" date="2024-09" db="EMBL/GenBank/DDBJ databases">
        <authorList>
            <person name="Sun Q."/>
            <person name="Mori K."/>
        </authorList>
    </citation>
    <scope>NUCLEOTIDE SEQUENCE [LARGE SCALE GENOMIC DNA]</scope>
    <source>
        <strain evidence="19 20">CCM 8545</strain>
    </source>
</reference>
<dbReference type="InterPro" id="IPR014017">
    <property type="entry name" value="DNA_helicase_UvrD-like_C"/>
</dbReference>
<dbReference type="Pfam" id="PF00580">
    <property type="entry name" value="UvrD-helicase"/>
    <property type="match status" value="1"/>
</dbReference>
<evidence type="ECO:0000313" key="19">
    <source>
        <dbReference type="EMBL" id="MFC0179775.1"/>
    </source>
</evidence>
<name>A0ABV6CA01_9GAMM</name>
<evidence type="ECO:0000256" key="9">
    <source>
        <dbReference type="ARBA" id="ARBA00022842"/>
    </source>
</evidence>
<comment type="catalytic activity">
    <reaction evidence="13 15">
        <text>Couples ATP hydrolysis with the unwinding of duplex DNA by translocating in the 3'-5' direction.</text>
        <dbReference type="EC" id="5.6.2.4"/>
    </reaction>
</comment>
<comment type="similarity">
    <text evidence="15">Belongs to the helicase family. UvrD subfamily.</text>
</comment>
<dbReference type="PROSITE" id="PS51198">
    <property type="entry name" value="UVRD_HELICASE_ATP_BIND"/>
    <property type="match status" value="1"/>
</dbReference>
<evidence type="ECO:0000259" key="18">
    <source>
        <dbReference type="PROSITE" id="PS51217"/>
    </source>
</evidence>
<dbReference type="InterPro" id="IPR000212">
    <property type="entry name" value="DNA_helicase_UvrD/REP"/>
</dbReference>
<evidence type="ECO:0000256" key="5">
    <source>
        <dbReference type="ARBA" id="ARBA00022801"/>
    </source>
</evidence>
<comment type="cofactor">
    <cofactor evidence="15">
        <name>Mg(2+)</name>
        <dbReference type="ChEBI" id="CHEBI:18420"/>
    </cofactor>
    <text evidence="15">Binds 1 Mg(2+) ion per subunit.</text>
</comment>
<feature type="binding site" evidence="15">
    <location>
        <position position="1060"/>
    </location>
    <ligand>
        <name>Mg(2+)</name>
        <dbReference type="ChEBI" id="CHEBI:18420"/>
    </ligand>
</feature>
<dbReference type="SUPFAM" id="SSF52540">
    <property type="entry name" value="P-loop containing nucleoside triphosphate hydrolases"/>
    <property type="match status" value="1"/>
</dbReference>
<evidence type="ECO:0000256" key="3">
    <source>
        <dbReference type="ARBA" id="ARBA00022741"/>
    </source>
</evidence>
<dbReference type="InterPro" id="IPR011604">
    <property type="entry name" value="PDDEXK-like_dom_sf"/>
</dbReference>
<keyword evidence="1 15" id="KW-0540">Nuclease</keyword>
<accession>A0ABV6CA01</accession>
<dbReference type="PROSITE" id="PS51217">
    <property type="entry name" value="UVRD_HELICASE_CTER"/>
    <property type="match status" value="1"/>
</dbReference>
<evidence type="ECO:0000256" key="16">
    <source>
        <dbReference type="PROSITE-ProRule" id="PRU00560"/>
    </source>
</evidence>
<feature type="region of interest" description="DNA-binding and helicase activity, interacts with RecC" evidence="15">
    <location>
        <begin position="1"/>
        <end position="943"/>
    </location>
</feature>
<dbReference type="Gene3D" id="1.10.3170.10">
    <property type="entry name" value="Recbcd, chain B, domain 2"/>
    <property type="match status" value="1"/>
</dbReference>
<dbReference type="NCBIfam" id="TIGR00609">
    <property type="entry name" value="recB"/>
    <property type="match status" value="1"/>
</dbReference>
<evidence type="ECO:0000256" key="10">
    <source>
        <dbReference type="ARBA" id="ARBA00023125"/>
    </source>
</evidence>
<feature type="binding site" evidence="15">
    <location>
        <position position="1199"/>
    </location>
    <ligand>
        <name>Mg(2+)</name>
        <dbReference type="ChEBI" id="CHEBI:18420"/>
    </ligand>
</feature>
<evidence type="ECO:0000256" key="2">
    <source>
        <dbReference type="ARBA" id="ARBA00022723"/>
    </source>
</evidence>
<keyword evidence="12 15" id="KW-0413">Isomerase</keyword>
<comment type="function">
    <text evidence="15">A helicase/nuclease that prepares dsDNA breaks (DSB) for recombinational DNA repair. Binds to DSBs and unwinds DNA via a highly rapid and processive ATP-dependent bidirectional helicase activity. Unwinds dsDNA until it encounters a Chi (crossover hotspot instigator) sequence from the 3' direction. Cuts ssDNA a few nucleotides 3' to the Chi site. The properties and activities of the enzyme are changed at Chi. The Chi-altered holoenzyme produces a long 3'-ssDNA overhang and facilitates RecA-binding to the ssDNA for homologous DNA recombination and repair. Holoenzyme degrades any linearized DNA that is unable to undergo homologous recombination. In the holoenzyme this subunit contributes ATPase, 3'-5' helicase, exonuclease activity and loads RecA onto ssDNA.</text>
</comment>
<dbReference type="RefSeq" id="WP_385876882.1">
    <property type="nucleotide sequence ID" value="NZ_JBHLXE010000076.1"/>
</dbReference>
<comment type="caution">
    <text evidence="19">The sequence shown here is derived from an EMBL/GenBank/DDBJ whole genome shotgun (WGS) entry which is preliminary data.</text>
</comment>
<feature type="active site" description="For nuclease activity" evidence="15">
    <location>
        <position position="1199"/>
    </location>
</feature>
<keyword evidence="4 15" id="KW-0227">DNA damage</keyword>
<keyword evidence="2 15" id="KW-0479">Metal-binding</keyword>
<organism evidence="19 20">
    <name type="scientific">Thorsellia kenyensis</name>
    <dbReference type="NCBI Taxonomy" id="1549888"/>
    <lineage>
        <taxon>Bacteria</taxon>
        <taxon>Pseudomonadati</taxon>
        <taxon>Pseudomonadota</taxon>
        <taxon>Gammaproteobacteria</taxon>
        <taxon>Enterobacterales</taxon>
        <taxon>Thorselliaceae</taxon>
        <taxon>Thorsellia</taxon>
    </lineage>
</organism>